<keyword evidence="4" id="KW-1185">Reference proteome</keyword>
<evidence type="ECO:0000313" key="3">
    <source>
        <dbReference type="EnsemblPlants" id="OPUNC07G08690.1"/>
    </source>
</evidence>
<keyword evidence="1" id="KW-0732">Signal</keyword>
<proteinExistence type="predicted"/>
<dbReference type="AlphaFoldDB" id="G8JBG3"/>
<protein>
    <submittedName>
        <fullName evidence="2 3">Expressed+protein</fullName>
    </submittedName>
</protein>
<evidence type="ECO:0000313" key="2">
    <source>
        <dbReference type="EMBL" id="AER41641.1"/>
    </source>
</evidence>
<evidence type="ECO:0000313" key="4">
    <source>
        <dbReference type="Proteomes" id="UP000026962"/>
    </source>
</evidence>
<dbReference type="EnsemblPlants" id="OPUNC07G08690.1">
    <property type="protein sequence ID" value="OPUNC07G08690.1"/>
    <property type="gene ID" value="OPUNC07G08690"/>
</dbReference>
<dbReference type="Proteomes" id="UP000026962">
    <property type="component" value="Chromosome 7"/>
</dbReference>
<dbReference type="Gramene" id="OPUNC07G08690.1">
    <property type="protein sequence ID" value="OPUNC07G08690.1"/>
    <property type="gene ID" value="OPUNC07G08690"/>
</dbReference>
<reference evidence="2" key="1">
    <citation type="submission" date="2011-10" db="EMBL/GenBank/DDBJ databases">
        <title>Comparative Sequence Analysis Revealed Gene Movement of Ghd7 in the Grass Genomes.</title>
        <authorList>
            <person name="Yang L."/>
            <person name="Li B."/>
            <person name="Sui Y."/>
            <person name="Chen J."/>
            <person name="Shi J."/>
            <person name="Chen M."/>
        </authorList>
    </citation>
    <scope>NUCLEOTIDE SEQUENCE</scope>
</reference>
<dbReference type="HOGENOM" id="CLU_203473_0_0_1"/>
<reference evidence="3" key="3">
    <citation type="submission" date="2018-05" db="EMBL/GenBank/DDBJ databases">
        <title>OpunRS2 (Oryza punctata Reference Sequence Version 2).</title>
        <authorList>
            <person name="Zhang J."/>
            <person name="Kudrna D."/>
            <person name="Lee S."/>
            <person name="Talag J."/>
            <person name="Welchert J."/>
            <person name="Wing R.A."/>
        </authorList>
    </citation>
    <scope>NUCLEOTIDE SEQUENCE [LARGE SCALE GENOMIC DNA]</scope>
</reference>
<dbReference type="OMA" id="QRPCIEN"/>
<feature type="signal peptide" evidence="1">
    <location>
        <begin position="1"/>
        <end position="18"/>
    </location>
</feature>
<feature type="chain" id="PRO_5010834447" evidence="1">
    <location>
        <begin position="19"/>
        <end position="70"/>
    </location>
</feature>
<sequence length="70" mass="7407">MSCRLGMVALVLVGVMLAAILQEATVDAGAEASSSPPAKGYLDYDFLKSRKPKGAVIPQRPCIENLQCRG</sequence>
<evidence type="ECO:0000256" key="1">
    <source>
        <dbReference type="SAM" id="SignalP"/>
    </source>
</evidence>
<organism evidence="2">
    <name type="scientific">Oryza punctata</name>
    <name type="common">Red rice</name>
    <dbReference type="NCBI Taxonomy" id="4537"/>
    <lineage>
        <taxon>Eukaryota</taxon>
        <taxon>Viridiplantae</taxon>
        <taxon>Streptophyta</taxon>
        <taxon>Embryophyta</taxon>
        <taxon>Tracheophyta</taxon>
        <taxon>Spermatophyta</taxon>
        <taxon>Magnoliopsida</taxon>
        <taxon>Liliopsida</taxon>
        <taxon>Poales</taxon>
        <taxon>Poaceae</taxon>
        <taxon>BOP clade</taxon>
        <taxon>Oryzoideae</taxon>
        <taxon>Oryzeae</taxon>
        <taxon>Oryzinae</taxon>
        <taxon>Oryza</taxon>
    </lineage>
</organism>
<reference evidence="3" key="2">
    <citation type="submission" date="2015-04" db="UniProtKB">
        <authorList>
            <consortium name="EnsemblPlants"/>
        </authorList>
    </citation>
    <scope>IDENTIFICATION</scope>
</reference>
<name>G8JBG3_ORYPU</name>
<dbReference type="EMBL" id="JN873134">
    <property type="protein sequence ID" value="AER41641.1"/>
    <property type="molecule type" value="Genomic_DNA"/>
</dbReference>
<gene>
    <name evidence="2" type="primary">7</name>
</gene>
<accession>G8JBG3</accession>